<name>A0A1E3M1M4_9SPHN</name>
<reference evidence="1 2" key="1">
    <citation type="submission" date="2016-08" db="EMBL/GenBank/DDBJ databases">
        <title>Draft genome of the agarase producing Sphingomonas sp. MCT13.</title>
        <authorList>
            <person name="D'Andrea M.M."/>
            <person name="Rossolini G.M."/>
            <person name="Thaller M.C."/>
        </authorList>
    </citation>
    <scope>NUCLEOTIDE SEQUENCE [LARGE SCALE GENOMIC DNA]</scope>
    <source>
        <strain evidence="1 2">MCT13</strain>
    </source>
</reference>
<dbReference type="OrthoDB" id="5438497at2"/>
<gene>
    <name evidence="1" type="ORF">BFL28_10605</name>
</gene>
<accession>A0A1E3M1M4</accession>
<organism evidence="1 2">
    <name type="scientific">Sphingomonas turrisvirgatae</name>
    <dbReference type="NCBI Taxonomy" id="1888892"/>
    <lineage>
        <taxon>Bacteria</taxon>
        <taxon>Pseudomonadati</taxon>
        <taxon>Pseudomonadota</taxon>
        <taxon>Alphaproteobacteria</taxon>
        <taxon>Sphingomonadales</taxon>
        <taxon>Sphingomonadaceae</taxon>
        <taxon>Sphingomonas</taxon>
    </lineage>
</organism>
<sequence length="600" mass="65237">MSVARIYSVGTPYNGVELADIDFEQTADVMYLAHIDHAPTKLLRYGHDHWEFATVTFGPAIDAPSGVSATASTPNTDADNGGDAYFPQPATYGVTAINAETGQESRLSATSTATNDLTLKRNSNTITWAAVTGADRYYVYKSDNTQDFGYIGSTDQLSFVDDNIGPELSNGPPGGQNPFSVAGDYPSTVTFFEQRLMFARTNNRPNGIWGSKSSDYENFDTSRPLKDSDALALGVVAGRVNAVNQLASVSNLLALTSDSIFKIDGANDDGYLSPQQVRARRQIGRGSSRLGPLVVDNVVFYRPSVGESVRTIGYTFELDGYQSSDVSIFSPHLMRGFSIVSWAYCQEPDSIIWAARSDGKLLCFTWEQEQQVWGWTLCETDGKVESVCAISEAGEDRLYLTVRRVVGGVERVFIERMAAARWNDRELTCFLDCSVSFFLEEPQTVFSGLWHLEGRTVWALADGAVVRDLTVTNGTVTLPSTTGPSRNVTIGLPYSTLIETLPLILPGGANVGRKQQLGEAVVRLINSGPPLVGPSENKLYQLKARGSEAYGEPDDLLNGPYSFSNESHVSESTSLVIKQDEPLPLHLTAAFLEPNVSNPG</sequence>
<keyword evidence="2" id="KW-1185">Reference proteome</keyword>
<comment type="caution">
    <text evidence="1">The sequence shown here is derived from an EMBL/GenBank/DDBJ whole genome shotgun (WGS) entry which is preliminary data.</text>
</comment>
<dbReference type="AlphaFoldDB" id="A0A1E3M1M4"/>
<protein>
    <recommendedName>
        <fullName evidence="3">Ubiquitin-activating enzyme E1 FCCH domain-containing protein</fullName>
    </recommendedName>
</protein>
<dbReference type="Proteomes" id="UP000094487">
    <property type="component" value="Unassembled WGS sequence"/>
</dbReference>
<dbReference type="EMBL" id="MDDS01000006">
    <property type="protein sequence ID" value="ODP39255.1"/>
    <property type="molecule type" value="Genomic_DNA"/>
</dbReference>
<dbReference type="STRING" id="1888892.BFL28_10605"/>
<dbReference type="RefSeq" id="WP_069319027.1">
    <property type="nucleotide sequence ID" value="NZ_MDDS01000006.1"/>
</dbReference>
<evidence type="ECO:0008006" key="3">
    <source>
        <dbReference type="Google" id="ProtNLM"/>
    </source>
</evidence>
<evidence type="ECO:0000313" key="2">
    <source>
        <dbReference type="Proteomes" id="UP000094487"/>
    </source>
</evidence>
<proteinExistence type="predicted"/>
<evidence type="ECO:0000313" key="1">
    <source>
        <dbReference type="EMBL" id="ODP39255.1"/>
    </source>
</evidence>